<keyword evidence="5" id="KW-0067">ATP-binding</keyword>
<evidence type="ECO:0000256" key="5">
    <source>
        <dbReference type="ARBA" id="ARBA00022840"/>
    </source>
</evidence>
<protein>
    <recommendedName>
        <fullName evidence="1">E2 ubiquitin-conjugating enzyme</fullName>
        <ecNumber evidence="1">2.3.2.23</ecNumber>
    </recommendedName>
</protein>
<dbReference type="FunFam" id="3.10.110.10:FF:000060">
    <property type="entry name" value="Ubiquitin conjugating enzyme (UbcB)"/>
    <property type="match status" value="1"/>
</dbReference>
<keyword evidence="3" id="KW-0547">Nucleotide-binding</keyword>
<dbReference type="GO" id="GO:0005524">
    <property type="term" value="F:ATP binding"/>
    <property type="evidence" value="ECO:0007669"/>
    <property type="project" value="UniProtKB-KW"/>
</dbReference>
<keyword evidence="4" id="KW-0833">Ubl conjugation pathway</keyword>
<dbReference type="InterPro" id="IPR000608">
    <property type="entry name" value="UBC"/>
</dbReference>
<dbReference type="AlphaFoldDB" id="B5DTJ3"/>
<reference evidence="7" key="1">
    <citation type="journal article" date="2005" name="Genome Res.">
        <title>Comparative genome sequencing of Drosophila pseudoobscura: chromosomal, gene, and cis-element evolution.</title>
        <authorList>
            <person name="Richards S."/>
            <person name="Liu Y."/>
            <person name="Bettencourt B.R."/>
            <person name="Hradecky P."/>
            <person name="Letovsky S."/>
            <person name="Nielsen R."/>
            <person name="Thornton K."/>
            <person name="Hubisz M.J."/>
            <person name="Chen R."/>
            <person name="Meisel R.P."/>
            <person name="Couronne O."/>
            <person name="Hua S."/>
            <person name="Smith M.A."/>
            <person name="Zhang P."/>
            <person name="Liu J."/>
            <person name="Bussemaker H.J."/>
            <person name="van Batenburg M.F."/>
            <person name="Howells S.L."/>
            <person name="Scherer S.E."/>
            <person name="Sodergren E."/>
            <person name="Matthews B.B."/>
            <person name="Crosby M.A."/>
            <person name="Schroeder A.J."/>
            <person name="Ortiz-Barrientos D."/>
            <person name="Rives C.M."/>
            <person name="Metzker M.L."/>
            <person name="Muzny D.M."/>
            <person name="Scott G."/>
            <person name="Steffen D."/>
            <person name="Wheeler D.A."/>
            <person name="Worley K.C."/>
            <person name="Havlak P."/>
            <person name="Durbin K.J."/>
            <person name="Egan A."/>
            <person name="Gill R."/>
            <person name="Hume J."/>
            <person name="Morgan M.B."/>
            <person name="Miner G."/>
            <person name="Hamilton C."/>
            <person name="Huang Y."/>
            <person name="Waldron L."/>
            <person name="Verduzco D."/>
            <person name="Clerc-Blankenburg K.P."/>
            <person name="Dubchak I."/>
            <person name="Noor M.A."/>
            <person name="Anderson W."/>
            <person name="White K.P."/>
            <person name="Clark A.G."/>
            <person name="Schaeffer S.W."/>
            <person name="Gelbart W."/>
            <person name="Weinstock G.M."/>
            <person name="Gibbs R.A."/>
        </authorList>
    </citation>
    <scope>NUCLEOTIDE SEQUENCE [LARGE SCALE GENOMIC DNA]</scope>
    <source>
        <strain evidence="7">MV2-25</strain>
    </source>
</reference>
<dbReference type="EMBL" id="CH475937">
    <property type="protein sequence ID" value="EDY71219.2"/>
    <property type="molecule type" value="Genomic_DNA"/>
</dbReference>
<organism evidence="7">
    <name type="scientific">Drosophila pseudoobscura pseudoobscura</name>
    <name type="common">Fruit fly</name>
    <dbReference type="NCBI Taxonomy" id="46245"/>
    <lineage>
        <taxon>Eukaryota</taxon>
        <taxon>Metazoa</taxon>
        <taxon>Ecdysozoa</taxon>
        <taxon>Arthropoda</taxon>
        <taxon>Hexapoda</taxon>
        <taxon>Insecta</taxon>
        <taxon>Pterygota</taxon>
        <taxon>Neoptera</taxon>
        <taxon>Endopterygota</taxon>
        <taxon>Diptera</taxon>
        <taxon>Brachycera</taxon>
        <taxon>Muscomorpha</taxon>
        <taxon>Ephydroidea</taxon>
        <taxon>Drosophilidae</taxon>
        <taxon>Drosophila</taxon>
        <taxon>Sophophora</taxon>
    </lineage>
</organism>
<evidence type="ECO:0000256" key="3">
    <source>
        <dbReference type="ARBA" id="ARBA00022741"/>
    </source>
</evidence>
<reference evidence="7" key="3">
    <citation type="journal article" date="2012" name="PLoS ONE">
        <title>Mind the gap: upgrading genomes with Pacific Biosciences RS long-read sequencing technology.</title>
        <authorList>
            <person name="English A.C."/>
            <person name="Richards S."/>
            <person name="Han Y."/>
            <person name="Wang M."/>
            <person name="Vee V."/>
            <person name="Qu J."/>
            <person name="Qin X."/>
            <person name="Muzny D.M."/>
            <person name="Reid J.G."/>
            <person name="Worley K.C."/>
            <person name="Gibbs R.A."/>
        </authorList>
    </citation>
    <scope>NUCLEOTIDE SEQUENCE</scope>
    <source>
        <strain evidence="7">MV2-25</strain>
    </source>
</reference>
<dbReference type="SMART" id="SM00212">
    <property type="entry name" value="UBCc"/>
    <property type="match status" value="1"/>
</dbReference>
<name>B5DTJ3_DROPS</name>
<dbReference type="Bgee" id="FBgn0244599">
    <property type="expression patterns" value="Expressed in insect adult head and 2 other cell types or tissues"/>
</dbReference>
<dbReference type="PROSITE" id="PS50127">
    <property type="entry name" value="UBC_2"/>
    <property type="match status" value="1"/>
</dbReference>
<feature type="domain" description="UBC core" evidence="6">
    <location>
        <begin position="1"/>
        <end position="134"/>
    </location>
</feature>
<dbReference type="PANTHER" id="PTHR24068">
    <property type="entry name" value="UBIQUITIN-CONJUGATING ENZYME E2"/>
    <property type="match status" value="1"/>
</dbReference>
<evidence type="ECO:0000256" key="4">
    <source>
        <dbReference type="ARBA" id="ARBA00022786"/>
    </source>
</evidence>
<dbReference type="STRING" id="46245.B5DTJ3"/>
<evidence type="ECO:0000259" key="6">
    <source>
        <dbReference type="PROSITE" id="PS50127"/>
    </source>
</evidence>
<sequence length="192" mass="21223">MTSNPTEWCTVELVDDSIYTWSAVILGPSNTPYEGGHFALEIQFPISYPFDPPVLKFLTKIYHCNIAEGRIHVDILSSSWSPVLTVDKILLSIQSLLSDPIRDSRMMSAAAAMFKEDREKYERLAREWTDRYAKIQVGVVFVGSSGARHAAGPRVQGRRLVAAALGCVLLPPFAWEGCARLSGRGLRQSAPA</sequence>
<keyword evidence="2" id="KW-0808">Transferase</keyword>
<reference evidence="7" key="2">
    <citation type="journal article" date="2007" name="Nature">
        <title>Evolution of genes and genomes on the Drosophila phylogeny.</title>
        <authorList>
            <consortium name="Drosophila 12 Genomes Consortium"/>
            <person name="Clark A.G."/>
            <person name="Eisen M.B."/>
            <person name="Smith D.R."/>
            <person name="Bergman C.M."/>
            <person name="Oliver B."/>
            <person name="Markow T.A."/>
            <person name="Kaufman T.C."/>
            <person name="Kellis M."/>
            <person name="Gelbart W."/>
            <person name="Iyer V.N."/>
            <person name="Pollard D.A."/>
            <person name="Sackton T.B."/>
            <person name="Larracuente A.M."/>
            <person name="Singh N.D."/>
            <person name="Abad J.P."/>
            <person name="Abt D.N."/>
            <person name="Adryan B."/>
            <person name="Aguade M."/>
            <person name="Akashi H."/>
            <person name="Anderson W.W."/>
            <person name="Aquadro C.F."/>
            <person name="Ardell D.H."/>
            <person name="Arguello R."/>
            <person name="Artieri C.G."/>
            <person name="Barbash D.A."/>
            <person name="Barker D."/>
            <person name="Barsanti P."/>
            <person name="Batterham P."/>
            <person name="Batzoglou S."/>
            <person name="Begun D."/>
            <person name="Bhutkar A."/>
            <person name="Blanco E."/>
            <person name="Bosak S.A."/>
            <person name="Bradley R.K."/>
            <person name="Brand A.D."/>
            <person name="Brent M.R."/>
            <person name="Brooks A.N."/>
            <person name="Brown R.H."/>
            <person name="Butlin R.K."/>
            <person name="Caggese C."/>
            <person name="Calvi B.R."/>
            <person name="Bernardo de Carvalho A."/>
            <person name="Caspi A."/>
            <person name="Castrezana S."/>
            <person name="Celniker S.E."/>
            <person name="Chang J.L."/>
            <person name="Chapple C."/>
            <person name="Chatterji S."/>
            <person name="Chinwalla A."/>
            <person name="Civetta A."/>
            <person name="Clifton S.W."/>
            <person name="Comeron J.M."/>
            <person name="Costello J.C."/>
            <person name="Coyne J.A."/>
            <person name="Daub J."/>
            <person name="David R.G."/>
            <person name="Delcher A.L."/>
            <person name="Delehaunty K."/>
            <person name="Do C.B."/>
            <person name="Ebling H."/>
            <person name="Edwards K."/>
            <person name="Eickbush T."/>
            <person name="Evans J.D."/>
            <person name="Filipski A."/>
            <person name="Findeiss S."/>
            <person name="Freyhult E."/>
            <person name="Fulton L."/>
            <person name="Fulton R."/>
            <person name="Garcia A.C."/>
            <person name="Gardiner A."/>
            <person name="Garfield D.A."/>
            <person name="Garvin B.E."/>
            <person name="Gibson G."/>
            <person name="Gilbert D."/>
            <person name="Gnerre S."/>
            <person name="Godfrey J."/>
            <person name="Good R."/>
            <person name="Gotea V."/>
            <person name="Gravely B."/>
            <person name="Greenberg A.J."/>
            <person name="Griffiths-Jones S."/>
            <person name="Gross S."/>
            <person name="Guigo R."/>
            <person name="Gustafson E.A."/>
            <person name="Haerty W."/>
            <person name="Hahn M.W."/>
            <person name="Halligan D.L."/>
            <person name="Halpern A.L."/>
            <person name="Halter G.M."/>
            <person name="Han M.V."/>
            <person name="Heger A."/>
            <person name="Hillier L."/>
            <person name="Hinrichs A.S."/>
            <person name="Holmes I."/>
            <person name="Hoskins R.A."/>
            <person name="Hubisz M.J."/>
            <person name="Hultmark D."/>
            <person name="Huntley M.A."/>
            <person name="Jaffe D.B."/>
            <person name="Jagadeeshan S."/>
            <person name="Jeck W.R."/>
            <person name="Johnson J."/>
            <person name="Jones C.D."/>
            <person name="Jordan W.C."/>
            <person name="Karpen G.H."/>
            <person name="Kataoka E."/>
            <person name="Keightley P.D."/>
            <person name="Kheradpour P."/>
            <person name="Kirkness E.F."/>
            <person name="Koerich L.B."/>
            <person name="Kristiansen K."/>
            <person name="Kudrna D."/>
            <person name="Kulathinal R.J."/>
            <person name="Kumar S."/>
            <person name="Kwok R."/>
            <person name="Lander E."/>
            <person name="Langley C.H."/>
            <person name="Lapoint R."/>
            <person name="Lazzaro B.P."/>
            <person name="Lee S.J."/>
            <person name="Levesque L."/>
            <person name="Li R."/>
            <person name="Lin C.F."/>
            <person name="Lin M.F."/>
            <person name="Lindblad-Toh K."/>
            <person name="Llopart A."/>
            <person name="Long M."/>
            <person name="Low L."/>
            <person name="Lozovsky E."/>
            <person name="Lu J."/>
            <person name="Luo M."/>
            <person name="Machado C.A."/>
            <person name="Makalowski W."/>
            <person name="Marzo M."/>
            <person name="Matsuda M."/>
            <person name="Matzkin L."/>
            <person name="McAllister B."/>
            <person name="McBride C.S."/>
            <person name="McKernan B."/>
            <person name="McKernan K."/>
            <person name="Mendez-Lago M."/>
            <person name="Minx P."/>
            <person name="Mollenhauer M.U."/>
            <person name="Montooth K."/>
            <person name="Mount S.M."/>
            <person name="Mu X."/>
            <person name="Myers E."/>
            <person name="Negre B."/>
            <person name="Newfeld S."/>
            <person name="Nielsen R."/>
            <person name="Noor M.A."/>
            <person name="O'Grady P."/>
            <person name="Pachter L."/>
            <person name="Papaceit M."/>
            <person name="Parisi M.J."/>
            <person name="Parisi M."/>
            <person name="Parts L."/>
            <person name="Pedersen J.S."/>
            <person name="Pesole G."/>
            <person name="Phillippy A.M."/>
            <person name="Ponting C.P."/>
            <person name="Pop M."/>
            <person name="Porcelli D."/>
            <person name="Powell J.R."/>
            <person name="Prohaska S."/>
            <person name="Pruitt K."/>
            <person name="Puig M."/>
            <person name="Quesneville H."/>
            <person name="Ram K.R."/>
            <person name="Rand D."/>
            <person name="Rasmussen M.D."/>
            <person name="Reed L.K."/>
            <person name="Reenan R."/>
            <person name="Reily A."/>
            <person name="Remington K.A."/>
            <person name="Rieger T.T."/>
            <person name="Ritchie M.G."/>
            <person name="Robin C."/>
            <person name="Rogers Y.H."/>
            <person name="Rohde C."/>
            <person name="Rozas J."/>
            <person name="Rubenfield M.J."/>
            <person name="Ruiz A."/>
            <person name="Russo S."/>
            <person name="Salzberg S.L."/>
            <person name="Sanchez-Gracia A."/>
            <person name="Saranga D.J."/>
            <person name="Sato H."/>
            <person name="Schaeffer S.W."/>
            <person name="Schatz M.C."/>
            <person name="Schlenke T."/>
            <person name="Schwartz R."/>
            <person name="Segarra C."/>
            <person name="Singh R.S."/>
            <person name="Sirot L."/>
            <person name="Sirota M."/>
            <person name="Sisneros N.B."/>
            <person name="Smith C.D."/>
            <person name="Smith T.F."/>
            <person name="Spieth J."/>
            <person name="Stage D.E."/>
            <person name="Stark A."/>
            <person name="Stephan W."/>
            <person name="Strausberg R.L."/>
            <person name="Strempel S."/>
            <person name="Sturgill D."/>
            <person name="Sutton G."/>
            <person name="Sutton G.G."/>
            <person name="Tao W."/>
            <person name="Teichmann S."/>
            <person name="Tobari Y.N."/>
            <person name="Tomimura Y."/>
            <person name="Tsolas J.M."/>
            <person name="Valente V.L."/>
            <person name="Venter E."/>
            <person name="Venter J.C."/>
            <person name="Vicario S."/>
            <person name="Vieira F.G."/>
            <person name="Vilella A.J."/>
            <person name="Villasante A."/>
            <person name="Walenz B."/>
            <person name="Wang J."/>
            <person name="Wasserman M."/>
            <person name="Watts T."/>
            <person name="Wilson D."/>
            <person name="Wilson R.K."/>
            <person name="Wing R.A."/>
            <person name="Wolfner M.F."/>
            <person name="Wong A."/>
            <person name="Wong G.K."/>
            <person name="Wu C.I."/>
            <person name="Wu G."/>
            <person name="Yamamoto D."/>
            <person name="Yang H.P."/>
            <person name="Yang S.P."/>
            <person name="Yorke J.A."/>
            <person name="Yoshida K."/>
            <person name="Zdobnov E."/>
            <person name="Zhang P."/>
            <person name="Zhang Y."/>
            <person name="Zimin A.V."/>
            <person name="Baldwin J."/>
            <person name="Abdouelleil A."/>
            <person name="Abdulkadir J."/>
            <person name="Abebe A."/>
            <person name="Abera B."/>
            <person name="Abreu J."/>
            <person name="Acer S.C."/>
            <person name="Aftuck L."/>
            <person name="Alexander A."/>
            <person name="An P."/>
            <person name="Anderson E."/>
            <person name="Anderson S."/>
            <person name="Arachi H."/>
            <person name="Azer M."/>
            <person name="Bachantsang P."/>
            <person name="Barry A."/>
            <person name="Bayul T."/>
            <person name="Berlin A."/>
            <person name="Bessette D."/>
            <person name="Bloom T."/>
            <person name="Blye J."/>
            <person name="Boguslavskiy L."/>
            <person name="Bonnet C."/>
            <person name="Boukhgalter B."/>
            <person name="Bourzgui I."/>
            <person name="Brown A."/>
            <person name="Cahill P."/>
            <person name="Channer S."/>
            <person name="Cheshatsang Y."/>
            <person name="Chuda L."/>
            <person name="Citroen M."/>
            <person name="Collymore A."/>
            <person name="Cooke P."/>
            <person name="Costello M."/>
            <person name="D'Aco K."/>
            <person name="Daza R."/>
            <person name="De Haan G."/>
            <person name="DeGray S."/>
            <person name="DeMaso C."/>
            <person name="Dhargay N."/>
            <person name="Dooley K."/>
            <person name="Dooley E."/>
            <person name="Doricent M."/>
            <person name="Dorje P."/>
            <person name="Dorjee K."/>
            <person name="Dupes A."/>
            <person name="Elong R."/>
            <person name="Falk J."/>
            <person name="Farina A."/>
            <person name="Faro S."/>
            <person name="Ferguson D."/>
            <person name="Fisher S."/>
            <person name="Foley C.D."/>
            <person name="Franke A."/>
            <person name="Friedrich D."/>
            <person name="Gadbois L."/>
            <person name="Gearin G."/>
            <person name="Gearin C.R."/>
            <person name="Giannoukos G."/>
            <person name="Goode T."/>
            <person name="Graham J."/>
            <person name="Grandbois E."/>
            <person name="Grewal S."/>
            <person name="Gyaltsen K."/>
            <person name="Hafez N."/>
            <person name="Hagos B."/>
            <person name="Hall J."/>
            <person name="Henson C."/>
            <person name="Hollinger A."/>
            <person name="Honan T."/>
            <person name="Huard M.D."/>
            <person name="Hughes L."/>
            <person name="Hurhula B."/>
            <person name="Husby M.E."/>
            <person name="Kamat A."/>
            <person name="Kanga B."/>
            <person name="Kashin S."/>
            <person name="Khazanovich D."/>
            <person name="Kisner P."/>
            <person name="Lance K."/>
            <person name="Lara M."/>
            <person name="Lee W."/>
            <person name="Lennon N."/>
            <person name="Letendre F."/>
            <person name="LeVine R."/>
            <person name="Lipovsky A."/>
            <person name="Liu X."/>
            <person name="Liu J."/>
            <person name="Liu S."/>
            <person name="Lokyitsang T."/>
            <person name="Lokyitsang Y."/>
            <person name="Lubonja R."/>
            <person name="Lui A."/>
            <person name="MacDonald P."/>
            <person name="Magnisalis V."/>
            <person name="Maru K."/>
            <person name="Matthews C."/>
            <person name="McCusker W."/>
            <person name="McDonough S."/>
            <person name="Mehta T."/>
            <person name="Meldrim J."/>
            <person name="Meneus L."/>
            <person name="Mihai O."/>
            <person name="Mihalev A."/>
            <person name="Mihova T."/>
            <person name="Mittelman R."/>
            <person name="Mlenga V."/>
            <person name="Montmayeur A."/>
            <person name="Mulrain L."/>
            <person name="Navidi A."/>
            <person name="Naylor J."/>
            <person name="Negash T."/>
            <person name="Nguyen T."/>
            <person name="Nguyen N."/>
            <person name="Nicol R."/>
            <person name="Norbu C."/>
            <person name="Norbu N."/>
            <person name="Novod N."/>
            <person name="O'Neill B."/>
            <person name="Osman S."/>
            <person name="Markiewicz E."/>
            <person name="Oyono O.L."/>
            <person name="Patti C."/>
            <person name="Phunkhang P."/>
            <person name="Pierre F."/>
            <person name="Priest M."/>
            <person name="Raghuraman S."/>
            <person name="Rege F."/>
            <person name="Reyes R."/>
            <person name="Rise C."/>
            <person name="Rogov P."/>
            <person name="Ross K."/>
            <person name="Ryan E."/>
            <person name="Settipalli S."/>
            <person name="Shea T."/>
            <person name="Sherpa N."/>
            <person name="Shi L."/>
            <person name="Shih D."/>
            <person name="Sparrow T."/>
            <person name="Spaulding J."/>
            <person name="Stalker J."/>
            <person name="Stange-Thomann N."/>
            <person name="Stavropoulos S."/>
            <person name="Stone C."/>
            <person name="Strader C."/>
            <person name="Tesfaye S."/>
            <person name="Thomson T."/>
            <person name="Thoulutsang Y."/>
            <person name="Thoulutsang D."/>
            <person name="Topham K."/>
            <person name="Topping I."/>
            <person name="Tsamla T."/>
            <person name="Vassiliev H."/>
            <person name="Vo A."/>
            <person name="Wangchuk T."/>
            <person name="Wangdi T."/>
            <person name="Weiand M."/>
            <person name="Wilkinson J."/>
            <person name="Wilson A."/>
            <person name="Yadav S."/>
            <person name="Young G."/>
            <person name="Yu Q."/>
            <person name="Zembek L."/>
            <person name="Zhong D."/>
            <person name="Zimmer A."/>
            <person name="Zwirko Z."/>
            <person name="Jaffe D.B."/>
            <person name="Alvarez P."/>
            <person name="Brockman W."/>
            <person name="Butler J."/>
            <person name="Chin C."/>
            <person name="Gnerre S."/>
            <person name="Grabherr M."/>
            <person name="Kleber M."/>
            <person name="Mauceli E."/>
            <person name="MacCallum I."/>
        </authorList>
    </citation>
    <scope>NUCLEOTIDE SEQUENCE [LARGE SCALE GENOMIC DNA]</scope>
    <source>
        <strain evidence="7">MV2-25</strain>
    </source>
</reference>
<reference evidence="7" key="4">
    <citation type="submission" date="2015-11" db="EMBL/GenBank/DDBJ databases">
        <authorList>
            <consortium name="FlyBase"/>
        </authorList>
    </citation>
    <scope>NUCLEOTIDE SEQUENCE</scope>
    <source>
        <strain evidence="7">MV2-25</strain>
    </source>
</reference>
<evidence type="ECO:0000313" key="7">
    <source>
        <dbReference type="EMBL" id="EDY71219.2"/>
    </source>
</evidence>
<dbReference type="InterPro" id="IPR016135">
    <property type="entry name" value="UBQ-conjugating_enzyme/RWD"/>
</dbReference>
<evidence type="ECO:0000256" key="1">
    <source>
        <dbReference type="ARBA" id="ARBA00012486"/>
    </source>
</evidence>
<dbReference type="EC" id="2.3.2.23" evidence="1"/>
<accession>B5DTJ3</accession>
<dbReference type="GO" id="GO:0061631">
    <property type="term" value="F:ubiquitin conjugating enzyme activity"/>
    <property type="evidence" value="ECO:0007669"/>
    <property type="project" value="UniProtKB-EC"/>
</dbReference>
<proteinExistence type="predicted"/>
<dbReference type="SUPFAM" id="SSF54495">
    <property type="entry name" value="UBC-like"/>
    <property type="match status" value="1"/>
</dbReference>
<dbReference type="HOGENOM" id="CLU_802330_0_0_1"/>
<evidence type="ECO:0000256" key="2">
    <source>
        <dbReference type="ARBA" id="ARBA00022679"/>
    </source>
</evidence>
<dbReference type="Pfam" id="PF00179">
    <property type="entry name" value="UQ_con"/>
    <property type="match status" value="1"/>
</dbReference>
<dbReference type="eggNOG" id="KOG0417">
    <property type="taxonomic scope" value="Eukaryota"/>
</dbReference>
<gene>
    <name evidence="7" type="primary">Dpse\GA23197</name>
    <name evidence="7" type="ORF">Dpse_GA23197</name>
</gene>
<dbReference type="Gene3D" id="3.10.110.10">
    <property type="entry name" value="Ubiquitin Conjugating Enzyme"/>
    <property type="match status" value="1"/>
</dbReference>